<protein>
    <submittedName>
        <fullName evidence="5">Pumillio protein 9 putative (PUF9A)</fullName>
    </submittedName>
</protein>
<feature type="region of interest" description="Disordered" evidence="3">
    <location>
        <begin position="615"/>
        <end position="659"/>
    </location>
</feature>
<evidence type="ECO:0000256" key="2">
    <source>
        <dbReference type="PROSITE-ProRule" id="PRU00317"/>
    </source>
</evidence>
<name>A0A0N1ILR0_LEPSE</name>
<organism evidence="5 6">
    <name type="scientific">Leptomonas seymouri</name>
    <dbReference type="NCBI Taxonomy" id="5684"/>
    <lineage>
        <taxon>Eukaryota</taxon>
        <taxon>Discoba</taxon>
        <taxon>Euglenozoa</taxon>
        <taxon>Kinetoplastea</taxon>
        <taxon>Metakinetoplastina</taxon>
        <taxon>Trypanosomatida</taxon>
        <taxon>Trypanosomatidae</taxon>
        <taxon>Leishmaniinae</taxon>
        <taxon>Leptomonas</taxon>
    </lineage>
</organism>
<dbReference type="EMBL" id="LJSK01000059">
    <property type="protein sequence ID" value="KPI88171.1"/>
    <property type="molecule type" value="Genomic_DNA"/>
</dbReference>
<gene>
    <name evidence="5" type="ORF">ABL78_2748</name>
</gene>
<dbReference type="InterPro" id="IPR001313">
    <property type="entry name" value="Pumilio_RNA-bd_rpt"/>
</dbReference>
<dbReference type="GO" id="GO:0005737">
    <property type="term" value="C:cytoplasm"/>
    <property type="evidence" value="ECO:0007669"/>
    <property type="project" value="TreeGrafter"/>
</dbReference>
<dbReference type="Pfam" id="PF00806">
    <property type="entry name" value="PUF"/>
    <property type="match status" value="4"/>
</dbReference>
<dbReference type="InterPro" id="IPR033133">
    <property type="entry name" value="PUM-HD"/>
</dbReference>
<feature type="repeat" description="Pumilio" evidence="2">
    <location>
        <begin position="426"/>
        <end position="465"/>
    </location>
</feature>
<dbReference type="SMART" id="SM00025">
    <property type="entry name" value="Pumilio"/>
    <property type="match status" value="4"/>
</dbReference>
<feature type="repeat" description="Pumilio" evidence="2">
    <location>
        <begin position="242"/>
        <end position="277"/>
    </location>
</feature>
<evidence type="ECO:0000313" key="6">
    <source>
        <dbReference type="Proteomes" id="UP000038009"/>
    </source>
</evidence>
<dbReference type="GO" id="GO:0010608">
    <property type="term" value="P:post-transcriptional regulation of gene expression"/>
    <property type="evidence" value="ECO:0007669"/>
    <property type="project" value="TreeGrafter"/>
</dbReference>
<proteinExistence type="predicted"/>
<dbReference type="OMA" id="AVHATFI"/>
<feature type="compositionally biased region" description="Basic residues" evidence="3">
    <location>
        <begin position="487"/>
        <end position="500"/>
    </location>
</feature>
<evidence type="ECO:0000313" key="5">
    <source>
        <dbReference type="EMBL" id="KPI88171.1"/>
    </source>
</evidence>
<dbReference type="Proteomes" id="UP000038009">
    <property type="component" value="Unassembled WGS sequence"/>
</dbReference>
<feature type="region of interest" description="Disordered" evidence="3">
    <location>
        <begin position="487"/>
        <end position="514"/>
    </location>
</feature>
<dbReference type="VEuPathDB" id="TriTrypDB:Lsey_0059_0190"/>
<dbReference type="AlphaFoldDB" id="A0A0N1ILR0"/>
<sequence length="659" mass="70612">MPVQTGLRELGRNNTADWRGLAIKKGAAPPLHRTSSKSAAPAAAVHATFISPPRNTPIVSVGNSANNASCGNIPMGTINRTLENECDTVRQGYNSGLAKPAYSLTSGAFSSDLDASLPSGMSEVMPYPSTATCERGSGLRSVSDVPVLSMGCEEEPRRTVAVDPMIGLTGPRGRVSPMPVSQPTAAAFAVPGATAEDEVVATFLASYAGRVVEAACTPQGKAFLVTALETEREEVLAPVVAEICDGLRDVAVDTHGCHVLRTLIEACTAEQTEELIASMYPSVILNICTTSQHTRITLQSLFERRLVDLWPVVDVLAANAGYLAATQQGCISLMRVFERSDVEQKAALVRELLPKFAALSRDAFANYMVQCAIEHSDRTTAAQYVVQLFADHLLQMSCDKFASNVVEKVVRVCGGVPAVRRLLLDELIFNPAALKELVSDGYGNFVVQAIIEATTNAMEMKRVEDRLRPALVGCPFAAKIEAKLKAKRPGQPHAAGHGHHNPSQQQQQRRTSYANRTSNMNAYGIPASVNTQIHQGVQQRPLSYVITEGQGIALVPAATAAINSNNSSSFRHCPYEAQTVQCFHDVSMYLRNTPAMQTAAATQVSSADGYRFPNLNGRGGAGAESEVENSGPVYGPSPAARRHLQQQQQQFRPPFSGAL</sequence>
<evidence type="ECO:0000256" key="1">
    <source>
        <dbReference type="ARBA" id="ARBA00022737"/>
    </source>
</evidence>
<feature type="domain" description="PUM-HD" evidence="4">
    <location>
        <begin position="143"/>
        <end position="492"/>
    </location>
</feature>
<evidence type="ECO:0000256" key="3">
    <source>
        <dbReference type="SAM" id="MobiDB-lite"/>
    </source>
</evidence>
<dbReference type="Gene3D" id="1.25.10.10">
    <property type="entry name" value="Leucine-rich Repeat Variant"/>
    <property type="match status" value="1"/>
</dbReference>
<dbReference type="SUPFAM" id="SSF48371">
    <property type="entry name" value="ARM repeat"/>
    <property type="match status" value="1"/>
</dbReference>
<dbReference type="InterPro" id="IPR011989">
    <property type="entry name" value="ARM-like"/>
</dbReference>
<dbReference type="PROSITE" id="PS50303">
    <property type="entry name" value="PUM_HD"/>
    <property type="match status" value="1"/>
</dbReference>
<dbReference type="PANTHER" id="PTHR12537">
    <property type="entry name" value="RNA BINDING PROTEIN PUMILIO-RELATED"/>
    <property type="match status" value="1"/>
</dbReference>
<feature type="repeat" description="Pumilio" evidence="2">
    <location>
        <begin position="351"/>
        <end position="387"/>
    </location>
</feature>
<keyword evidence="1" id="KW-0677">Repeat</keyword>
<dbReference type="PANTHER" id="PTHR12537:SF50">
    <property type="entry name" value="RNA BINDING PROTEIN, PUTATIVE-RELATED"/>
    <property type="match status" value="1"/>
</dbReference>
<feature type="compositionally biased region" description="Polar residues" evidence="3">
    <location>
        <begin position="501"/>
        <end position="514"/>
    </location>
</feature>
<keyword evidence="6" id="KW-1185">Reference proteome</keyword>
<accession>A0A0N1ILR0</accession>
<comment type="caution">
    <text evidence="5">The sequence shown here is derived from an EMBL/GenBank/DDBJ whole genome shotgun (WGS) entry which is preliminary data.</text>
</comment>
<dbReference type="PROSITE" id="PS50302">
    <property type="entry name" value="PUM"/>
    <property type="match status" value="3"/>
</dbReference>
<dbReference type="OrthoDB" id="668540at2759"/>
<reference evidence="5 6" key="1">
    <citation type="journal article" date="2015" name="PLoS Pathog.">
        <title>Leptomonas seymouri: Adaptations to the Dixenous Life Cycle Analyzed by Genome Sequencing, Transcriptome Profiling and Co-infection with Leishmania donovani.</title>
        <authorList>
            <person name="Kraeva N."/>
            <person name="Butenko A."/>
            <person name="Hlavacova J."/>
            <person name="Kostygov A."/>
            <person name="Myskova J."/>
            <person name="Grybchuk D."/>
            <person name="Lestinova T."/>
            <person name="Votypka J."/>
            <person name="Volf P."/>
            <person name="Opperdoes F."/>
            <person name="Flegontov P."/>
            <person name="Lukes J."/>
            <person name="Yurchenko V."/>
        </authorList>
    </citation>
    <scope>NUCLEOTIDE SEQUENCE [LARGE SCALE GENOMIC DNA]</scope>
    <source>
        <strain evidence="5 6">ATCC 30220</strain>
    </source>
</reference>
<dbReference type="InterPro" id="IPR016024">
    <property type="entry name" value="ARM-type_fold"/>
</dbReference>
<evidence type="ECO:0000259" key="4">
    <source>
        <dbReference type="PROSITE" id="PS50303"/>
    </source>
</evidence>
<dbReference type="GO" id="GO:0003729">
    <property type="term" value="F:mRNA binding"/>
    <property type="evidence" value="ECO:0007669"/>
    <property type="project" value="TreeGrafter"/>
</dbReference>